<gene>
    <name evidence="6" type="ORF">HID58_081482</name>
</gene>
<dbReference type="Pfam" id="PF00891">
    <property type="entry name" value="Methyltransf_2"/>
    <property type="match status" value="2"/>
</dbReference>
<evidence type="ECO:0000259" key="5">
    <source>
        <dbReference type="Pfam" id="PF08100"/>
    </source>
</evidence>
<dbReference type="InterPro" id="IPR012967">
    <property type="entry name" value="COMT_dimerisation"/>
</dbReference>
<dbReference type="InterPro" id="IPR029063">
    <property type="entry name" value="SAM-dependent_MTases_sf"/>
</dbReference>
<feature type="domain" description="O-methyltransferase dimerisation" evidence="5">
    <location>
        <begin position="38"/>
        <end position="131"/>
    </location>
</feature>
<accession>A0ABQ7Y7X1</accession>
<dbReference type="SUPFAM" id="SSF46785">
    <property type="entry name" value="Winged helix' DNA-binding domain"/>
    <property type="match status" value="2"/>
</dbReference>
<dbReference type="Proteomes" id="UP000824890">
    <property type="component" value="Unassembled WGS sequence"/>
</dbReference>
<dbReference type="PANTHER" id="PTHR11746">
    <property type="entry name" value="O-METHYLTRANSFERASE"/>
    <property type="match status" value="1"/>
</dbReference>
<dbReference type="Pfam" id="PF08100">
    <property type="entry name" value="Dimerisation"/>
    <property type="match status" value="1"/>
</dbReference>
<comment type="caution">
    <text evidence="6">The sequence shown here is derived from an EMBL/GenBank/DDBJ whole genome shotgun (WGS) entry which is preliminary data.</text>
</comment>
<dbReference type="EMBL" id="JAGKQM010000018">
    <property type="protein sequence ID" value="KAH0864271.1"/>
    <property type="molecule type" value="Genomic_DNA"/>
</dbReference>
<evidence type="ECO:0000256" key="3">
    <source>
        <dbReference type="ARBA" id="ARBA00022691"/>
    </source>
</evidence>
<dbReference type="InterPro" id="IPR016461">
    <property type="entry name" value="COMT-like"/>
</dbReference>
<keyword evidence="1" id="KW-0489">Methyltransferase</keyword>
<feature type="domain" description="O-methyltransferase C-terminal" evidence="4">
    <location>
        <begin position="475"/>
        <end position="677"/>
    </location>
</feature>
<protein>
    <submittedName>
        <fullName evidence="6">Uncharacterized protein</fullName>
    </submittedName>
</protein>
<sequence length="699" mass="76918">YLERQEKMGFPFEETLSSNLKTQTVIDDDNELGLMAVRLANAAAFPMVLKASLELGVFDTLYAEAARTDAFLSPSEIASRLPTTPRNPEAPVLLDRMLRLLASYSMVKCDKFGKGERVYRAEPICRFFLKDNIQDIGSLAAQLKDVVLEGGDAFGRAHGGMKLFDYMGTDERFSKLFNQTGFTIAVVKKALEVYQGFKDVDVLVDVGGGVGNTLGVVTSKYPNIKGVNFDLTCALAQAPSYPGVEHVAGDMFVEVPKGAAMILKRILHDWTDEDCVKILKNCWKSLPENGKVVVIELVTPDDADNGDINANIAFDMDMLMFTQCSGGKERSRDEFEALAIASGFTHCKFVCQAYHCWIIEFCKENVSNPKSQVVIDDDNELGLMAVRLANAAAFPMVLKAALELGVFDTLYAASVFLSPSEIASRLPTTPRNPEAPALLDRMLRLLASYSMVKCGTVQAKKDQRVYKAEPICRAQLKDVVLKGGDAFGRAHGGMKLFDYMGTDERFSKLFNQTGFTIAVVKKALEVYQGFKDVDVLVDVGGGVGNTLGVVTSNYPNIKGINFDLTCALAQAPSYPGVEHVAGDMFVEVPKGDTMILKRILHDWTDEDCIKILKNCRKSLPENGKVVVIELVTPDNAESGDINANIAFDMDMLMFTQCSGGKERSRAEFEALAMESGFTHCKFVCQAYHCWIIEFCKENV</sequence>
<dbReference type="Gene3D" id="1.10.10.10">
    <property type="entry name" value="Winged helix-like DNA-binding domain superfamily/Winged helix DNA-binding domain"/>
    <property type="match status" value="2"/>
</dbReference>
<keyword evidence="2" id="KW-0808">Transferase</keyword>
<evidence type="ECO:0000259" key="4">
    <source>
        <dbReference type="Pfam" id="PF00891"/>
    </source>
</evidence>
<name>A0ABQ7Y7X1_BRANA</name>
<keyword evidence="3" id="KW-0949">S-adenosyl-L-methionine</keyword>
<dbReference type="InterPro" id="IPR036388">
    <property type="entry name" value="WH-like_DNA-bd_sf"/>
</dbReference>
<dbReference type="InterPro" id="IPR001077">
    <property type="entry name" value="COMT_C"/>
</dbReference>
<dbReference type="PROSITE" id="PS51683">
    <property type="entry name" value="SAM_OMT_II"/>
    <property type="match status" value="2"/>
</dbReference>
<keyword evidence="7" id="KW-1185">Reference proteome</keyword>
<organism evidence="6 7">
    <name type="scientific">Brassica napus</name>
    <name type="common">Rape</name>
    <dbReference type="NCBI Taxonomy" id="3708"/>
    <lineage>
        <taxon>Eukaryota</taxon>
        <taxon>Viridiplantae</taxon>
        <taxon>Streptophyta</taxon>
        <taxon>Embryophyta</taxon>
        <taxon>Tracheophyta</taxon>
        <taxon>Spermatophyta</taxon>
        <taxon>Magnoliopsida</taxon>
        <taxon>eudicotyledons</taxon>
        <taxon>Gunneridae</taxon>
        <taxon>Pentapetalae</taxon>
        <taxon>rosids</taxon>
        <taxon>malvids</taxon>
        <taxon>Brassicales</taxon>
        <taxon>Brassicaceae</taxon>
        <taxon>Brassiceae</taxon>
        <taxon>Brassica</taxon>
    </lineage>
</organism>
<evidence type="ECO:0000313" key="6">
    <source>
        <dbReference type="EMBL" id="KAH0864271.1"/>
    </source>
</evidence>
<feature type="non-terminal residue" evidence="6">
    <location>
        <position position="1"/>
    </location>
</feature>
<reference evidence="6 7" key="1">
    <citation type="submission" date="2021-05" db="EMBL/GenBank/DDBJ databases">
        <title>Genome Assembly of Synthetic Allotetraploid Brassica napus Reveals Homoeologous Exchanges between Subgenomes.</title>
        <authorList>
            <person name="Davis J.T."/>
        </authorList>
    </citation>
    <scope>NUCLEOTIDE SEQUENCE [LARGE SCALE GENOMIC DNA]</scope>
    <source>
        <strain evidence="7">cv. Da-Ae</strain>
        <tissue evidence="6">Seedling</tissue>
    </source>
</reference>
<dbReference type="InterPro" id="IPR036390">
    <property type="entry name" value="WH_DNA-bd_sf"/>
</dbReference>
<feature type="domain" description="O-methyltransferase C-terminal" evidence="4">
    <location>
        <begin position="142"/>
        <end position="344"/>
    </location>
</feature>
<evidence type="ECO:0000256" key="1">
    <source>
        <dbReference type="ARBA" id="ARBA00022603"/>
    </source>
</evidence>
<proteinExistence type="predicted"/>
<dbReference type="SUPFAM" id="SSF53335">
    <property type="entry name" value="S-adenosyl-L-methionine-dependent methyltransferases"/>
    <property type="match status" value="2"/>
</dbReference>
<dbReference type="Gene3D" id="3.40.50.150">
    <property type="entry name" value="Vaccinia Virus protein VP39"/>
    <property type="match status" value="2"/>
</dbReference>
<evidence type="ECO:0000256" key="2">
    <source>
        <dbReference type="ARBA" id="ARBA00022679"/>
    </source>
</evidence>
<evidence type="ECO:0000313" key="7">
    <source>
        <dbReference type="Proteomes" id="UP000824890"/>
    </source>
</evidence>